<evidence type="ECO:0000256" key="1">
    <source>
        <dbReference type="ARBA" id="ARBA00004123"/>
    </source>
</evidence>
<reference evidence="5 6" key="2">
    <citation type="journal article" date="2014" name="J. Gen. Appl. Microbiol.">
        <title>The early diverging ascomycetous budding yeast Saitoella complicata has three histone deacetylases belonging to the Clr6, Hos2, and Rpd3 lineages.</title>
        <authorList>
            <person name="Nishida H."/>
            <person name="Matsumoto T."/>
            <person name="Kondo S."/>
            <person name="Hamamoto M."/>
            <person name="Yoshikawa H."/>
        </authorList>
    </citation>
    <scope>NUCLEOTIDE SEQUENCE [LARGE SCALE GENOMIC DNA]</scope>
    <source>
        <strain evidence="5 6">NRRL Y-17804</strain>
    </source>
</reference>
<dbReference type="RefSeq" id="XP_019023059.1">
    <property type="nucleotide sequence ID" value="XM_019170746.1"/>
</dbReference>
<evidence type="ECO:0000256" key="3">
    <source>
        <dbReference type="ARBA" id="ARBA00023242"/>
    </source>
</evidence>
<proteinExistence type="inferred from homology"/>
<dbReference type="OrthoDB" id="419537at2759"/>
<comment type="caution">
    <text evidence="5">The sequence shown here is derived from an EMBL/GenBank/DDBJ whole genome shotgun (WGS) entry which is preliminary data.</text>
</comment>
<evidence type="ECO:0000256" key="4">
    <source>
        <dbReference type="PIRNR" id="PIRNR011312"/>
    </source>
</evidence>
<dbReference type="GO" id="GO:0033314">
    <property type="term" value="P:mitotic DNA replication checkpoint signaling"/>
    <property type="evidence" value="ECO:0007669"/>
    <property type="project" value="TreeGrafter"/>
</dbReference>
<dbReference type="GO" id="GO:0031573">
    <property type="term" value="P:mitotic intra-S DNA damage checkpoint signaling"/>
    <property type="evidence" value="ECO:0007669"/>
    <property type="project" value="TreeGrafter"/>
</dbReference>
<comment type="similarity">
    <text evidence="2 4">Belongs to the HUS1 family.</text>
</comment>
<dbReference type="GO" id="GO:0030896">
    <property type="term" value="C:checkpoint clamp complex"/>
    <property type="evidence" value="ECO:0007669"/>
    <property type="project" value="InterPro"/>
</dbReference>
<reference evidence="5 6" key="1">
    <citation type="journal article" date="2011" name="J. Gen. Appl. Microbiol.">
        <title>Draft genome sequencing of the enigmatic yeast Saitoella complicata.</title>
        <authorList>
            <person name="Nishida H."/>
            <person name="Hamamoto M."/>
            <person name="Sugiyama J."/>
        </authorList>
    </citation>
    <scope>NUCLEOTIDE SEQUENCE [LARGE SCALE GENOMIC DNA]</scope>
    <source>
        <strain evidence="5 6">NRRL Y-17804</strain>
    </source>
</reference>
<accession>A0A0E9NFP9</accession>
<dbReference type="EMBL" id="BACD03000016">
    <property type="protein sequence ID" value="GAO48664.1"/>
    <property type="molecule type" value="Genomic_DNA"/>
</dbReference>
<dbReference type="Pfam" id="PF04005">
    <property type="entry name" value="Hus1"/>
    <property type="match status" value="1"/>
</dbReference>
<name>A0A0E9NFP9_SAICN</name>
<protein>
    <recommendedName>
        <fullName evidence="4">Checkpoint protein</fullName>
    </recommendedName>
</protein>
<dbReference type="PANTHER" id="PTHR12900:SF0">
    <property type="entry name" value="CHECKPOINT PROTEIN"/>
    <property type="match status" value="1"/>
</dbReference>
<dbReference type="PIRSF" id="PIRSF011312">
    <property type="entry name" value="Cell_cycle_HUS1"/>
    <property type="match status" value="1"/>
</dbReference>
<dbReference type="SUPFAM" id="SSF55979">
    <property type="entry name" value="DNA clamp"/>
    <property type="match status" value="1"/>
</dbReference>
<dbReference type="GO" id="GO:0006289">
    <property type="term" value="P:nucleotide-excision repair"/>
    <property type="evidence" value="ECO:0007669"/>
    <property type="project" value="TreeGrafter"/>
</dbReference>
<dbReference type="GO" id="GO:0005730">
    <property type="term" value="C:nucleolus"/>
    <property type="evidence" value="ECO:0007669"/>
    <property type="project" value="InterPro"/>
</dbReference>
<organism evidence="5 6">
    <name type="scientific">Saitoella complicata (strain BCRC 22490 / CBS 7301 / JCM 7358 / NBRC 10748 / NRRL Y-17804)</name>
    <dbReference type="NCBI Taxonomy" id="698492"/>
    <lineage>
        <taxon>Eukaryota</taxon>
        <taxon>Fungi</taxon>
        <taxon>Dikarya</taxon>
        <taxon>Ascomycota</taxon>
        <taxon>Taphrinomycotina</taxon>
        <taxon>Taphrinomycotina incertae sedis</taxon>
        <taxon>Saitoella</taxon>
    </lineage>
</organism>
<dbReference type="GO" id="GO:0044778">
    <property type="term" value="P:meiotic DNA integrity checkpoint signaling"/>
    <property type="evidence" value="ECO:0007669"/>
    <property type="project" value="TreeGrafter"/>
</dbReference>
<dbReference type="STRING" id="698492.A0A0E9NFP9"/>
<evidence type="ECO:0000313" key="5">
    <source>
        <dbReference type="EMBL" id="GAO48664.1"/>
    </source>
</evidence>
<gene>
    <name evidence="5" type="ORF">G7K_2834-t1</name>
</gene>
<evidence type="ECO:0000256" key="2">
    <source>
        <dbReference type="ARBA" id="ARBA00005563"/>
    </source>
</evidence>
<sequence>MRFRTGIRNISTFTKLAHSLERLKRRECILRLTPDAVHFIIVPDTTGTQVWAAIGVETLFDDDYHIQSNANNTINLEFNIENLTRSLRSASSATEVQMRLTKRDKHPMLSFIITLPGHGGGTNVVTQDIHVRVLTLSYVASIREPICPEPDVHIILPPLGVMRQHSERFQRLSDKIILRANMSGSLHLLAHSDSIRIQTAWTNLINPELDPAQVPNPAEHPSQLRPKDKFASVRIDAKEWVSLLRVSVVAKRVIACFCEGHALVLYVYVTEPEEEASAVLTYYIPIHSE</sequence>
<comment type="subcellular location">
    <subcellularLocation>
        <location evidence="1">Nucleus</location>
    </subcellularLocation>
</comment>
<dbReference type="OMA" id="VCWMRLE"/>
<dbReference type="PANTHER" id="PTHR12900">
    <property type="entry name" value="MITOTIC AND DNA DAMAGE CHECKPOINT PROTEIN HUS1"/>
    <property type="match status" value="1"/>
</dbReference>
<keyword evidence="3" id="KW-0539">Nucleus</keyword>
<dbReference type="InterPro" id="IPR046938">
    <property type="entry name" value="DNA_clamp_sf"/>
</dbReference>
<dbReference type="GO" id="GO:0035861">
    <property type="term" value="C:site of double-strand break"/>
    <property type="evidence" value="ECO:0007669"/>
    <property type="project" value="TreeGrafter"/>
</dbReference>
<dbReference type="Gene3D" id="3.70.10.10">
    <property type="match status" value="1"/>
</dbReference>
<dbReference type="Proteomes" id="UP000033140">
    <property type="component" value="Unassembled WGS sequence"/>
</dbReference>
<dbReference type="InterPro" id="IPR007150">
    <property type="entry name" value="HUS1/Mec3"/>
</dbReference>
<keyword evidence="6" id="KW-1185">Reference proteome</keyword>
<dbReference type="GO" id="GO:0000724">
    <property type="term" value="P:double-strand break repair via homologous recombination"/>
    <property type="evidence" value="ECO:0007669"/>
    <property type="project" value="TreeGrafter"/>
</dbReference>
<dbReference type="InterPro" id="IPR016580">
    <property type="entry name" value="HUS1"/>
</dbReference>
<evidence type="ECO:0000313" key="6">
    <source>
        <dbReference type="Proteomes" id="UP000033140"/>
    </source>
</evidence>
<dbReference type="AlphaFoldDB" id="A0A0E9NFP9"/>
<dbReference type="GO" id="GO:0000723">
    <property type="term" value="P:telomere maintenance"/>
    <property type="evidence" value="ECO:0007669"/>
    <property type="project" value="TreeGrafter"/>
</dbReference>
<reference evidence="5 6" key="3">
    <citation type="journal article" date="2015" name="Genome Announc.">
        <title>Draft Genome Sequence of the Archiascomycetous Yeast Saitoella complicata.</title>
        <authorList>
            <person name="Yamauchi K."/>
            <person name="Kondo S."/>
            <person name="Hamamoto M."/>
            <person name="Takahashi Y."/>
            <person name="Ogura Y."/>
            <person name="Hayashi T."/>
            <person name="Nishida H."/>
        </authorList>
    </citation>
    <scope>NUCLEOTIDE SEQUENCE [LARGE SCALE GENOMIC DNA]</scope>
    <source>
        <strain evidence="5 6">NRRL Y-17804</strain>
    </source>
</reference>